<keyword evidence="14" id="KW-1185">Reference proteome</keyword>
<dbReference type="CDD" id="cd23081">
    <property type="entry name" value="cpPDZ_EcRseP-like"/>
    <property type="match status" value="1"/>
</dbReference>
<dbReference type="HOGENOM" id="CLU_025778_0_2_6"/>
<evidence type="ECO:0000256" key="1">
    <source>
        <dbReference type="ARBA" id="ARBA00001947"/>
    </source>
</evidence>
<dbReference type="InterPro" id="IPR041489">
    <property type="entry name" value="PDZ_6"/>
</dbReference>
<keyword evidence="9 11" id="KW-0482">Metalloprotease</keyword>
<dbReference type="Proteomes" id="UP000018458">
    <property type="component" value="Unassembled WGS sequence"/>
</dbReference>
<dbReference type="GO" id="GO:0006508">
    <property type="term" value="P:proteolysis"/>
    <property type="evidence" value="ECO:0007669"/>
    <property type="project" value="UniProtKB-KW"/>
</dbReference>
<feature type="domain" description="PDZ" evidence="12">
    <location>
        <begin position="203"/>
        <end position="281"/>
    </location>
</feature>
<comment type="subcellular location">
    <subcellularLocation>
        <location evidence="2">Membrane</location>
        <topology evidence="2">Multi-pass membrane protein</topology>
    </subcellularLocation>
</comment>
<dbReference type="GO" id="GO:0046872">
    <property type="term" value="F:metal ion binding"/>
    <property type="evidence" value="ECO:0007669"/>
    <property type="project" value="UniProtKB-KW"/>
</dbReference>
<feature type="transmembrane region" description="Helical" evidence="11">
    <location>
        <begin position="99"/>
        <end position="122"/>
    </location>
</feature>
<comment type="cofactor">
    <cofactor evidence="1 11">
        <name>Zn(2+)</name>
        <dbReference type="ChEBI" id="CHEBI:29105"/>
    </cofactor>
</comment>
<evidence type="ECO:0000256" key="8">
    <source>
        <dbReference type="ARBA" id="ARBA00022989"/>
    </source>
</evidence>
<dbReference type="CDD" id="cd06163">
    <property type="entry name" value="S2P-M50_PDZ_RseP-like"/>
    <property type="match status" value="1"/>
</dbReference>
<dbReference type="SMART" id="SM00228">
    <property type="entry name" value="PDZ"/>
    <property type="match status" value="2"/>
</dbReference>
<dbReference type="STRING" id="762983.HMPREF9444_00868"/>
<evidence type="ECO:0000256" key="2">
    <source>
        <dbReference type="ARBA" id="ARBA00004141"/>
    </source>
</evidence>
<evidence type="ECO:0000259" key="12">
    <source>
        <dbReference type="PROSITE" id="PS50106"/>
    </source>
</evidence>
<dbReference type="Gene3D" id="2.30.42.10">
    <property type="match status" value="2"/>
</dbReference>
<dbReference type="AlphaFoldDB" id="E8LJI9"/>
<dbReference type="InterPro" id="IPR008915">
    <property type="entry name" value="Peptidase_M50"/>
</dbReference>
<dbReference type="InterPro" id="IPR001478">
    <property type="entry name" value="PDZ"/>
</dbReference>
<name>E8LJI9_SUCHY</name>
<keyword evidence="6 11" id="KW-0378">Hydrolase</keyword>
<feature type="transmembrane region" description="Helical" evidence="11">
    <location>
        <begin position="376"/>
        <end position="398"/>
    </location>
</feature>
<reference evidence="13 14" key="1">
    <citation type="submission" date="2011-01" db="EMBL/GenBank/DDBJ databases">
        <authorList>
            <person name="Weinstock G."/>
            <person name="Sodergren E."/>
            <person name="Clifton S."/>
            <person name="Fulton L."/>
            <person name="Fulton B."/>
            <person name="Courtney L."/>
            <person name="Fronick C."/>
            <person name="Harrison M."/>
            <person name="Strong C."/>
            <person name="Farmer C."/>
            <person name="Delahaunty K."/>
            <person name="Markovic C."/>
            <person name="Hall O."/>
            <person name="Minx P."/>
            <person name="Tomlinson C."/>
            <person name="Mitreva M."/>
            <person name="Hou S."/>
            <person name="Chen J."/>
            <person name="Wollam A."/>
            <person name="Pepin K.H."/>
            <person name="Johnson M."/>
            <person name="Bhonagiri V."/>
            <person name="Zhang X."/>
            <person name="Suruliraj S."/>
            <person name="Warren W."/>
            <person name="Chinwalla A."/>
            <person name="Mardis E.R."/>
            <person name="Wilson R.K."/>
        </authorList>
    </citation>
    <scope>NUCLEOTIDE SEQUENCE [LARGE SCALE GENOMIC DNA]</scope>
    <source>
        <strain evidence="14">DSM 22608 / JCM 16073 / KCTC 15190 / YIT 12066</strain>
    </source>
</reference>
<dbReference type="NCBIfam" id="TIGR00054">
    <property type="entry name" value="RIP metalloprotease RseP"/>
    <property type="match status" value="1"/>
</dbReference>
<keyword evidence="5 11" id="KW-0812">Transmembrane</keyword>
<dbReference type="PANTHER" id="PTHR42837:SF2">
    <property type="entry name" value="MEMBRANE METALLOPROTEASE ARASP2, CHLOROPLASTIC-RELATED"/>
    <property type="match status" value="1"/>
</dbReference>
<keyword evidence="4 13" id="KW-0645">Protease</keyword>
<evidence type="ECO:0000313" key="13">
    <source>
        <dbReference type="EMBL" id="EFY07287.1"/>
    </source>
</evidence>
<evidence type="ECO:0000313" key="14">
    <source>
        <dbReference type="Proteomes" id="UP000018458"/>
    </source>
</evidence>
<evidence type="ECO:0000256" key="10">
    <source>
        <dbReference type="ARBA" id="ARBA00023136"/>
    </source>
</evidence>
<sequence>MGSFLWNLLFFGIAIGILVTIHEAGHFFAARFCKVKILRFSIGFGKVLWSRKGKDGCEYAVSAIPLGGYVKMYGENKQEAAALTDVSGSFYAKSLKARAFIIAAGPLCNILLAFFLYCFVNLSGVTLIKPVIGDVVPNSVASAAGFKEYDLIESIGGIETADWKNALLTLVSHSGEKNVLIEVKRDLGHGDDIALNMDLSTFKLEPDKDPLGILGLKVCVGRILNVISSVNQDSPAFRAGLKAGDEIVSVNGVASDSWYRTQEMIAASNGQPLTLVIKRDGVLYTTTLTADLVYDEAAKIYRPLIGVLAQAEPIPELTQKVQYGLSDSVIKAASDTYEMSLIIVKSAVKLITGQISAQNIAGPIAIAKGAGESATIGLTFFISFLAAISVNLGILNLIPIPVLDGGQLLFIAYEAVFRKAPNEKLQYILSLFGLSLLLFISFLAIFNDLKAL</sequence>
<dbReference type="OrthoDB" id="9782003at2"/>
<dbReference type="Pfam" id="PF17820">
    <property type="entry name" value="PDZ_6"/>
    <property type="match status" value="1"/>
</dbReference>
<proteinExistence type="inferred from homology"/>
<evidence type="ECO:0000256" key="5">
    <source>
        <dbReference type="ARBA" id="ARBA00022692"/>
    </source>
</evidence>
<keyword evidence="8 11" id="KW-1133">Transmembrane helix</keyword>
<gene>
    <name evidence="13" type="primary">rseP</name>
    <name evidence="13" type="ORF">HMPREF9444_00868</name>
</gene>
<dbReference type="RefSeq" id="WP_009143077.1">
    <property type="nucleotide sequence ID" value="NZ_GL830979.1"/>
</dbReference>
<dbReference type="PANTHER" id="PTHR42837">
    <property type="entry name" value="REGULATOR OF SIGMA-E PROTEASE RSEP"/>
    <property type="match status" value="1"/>
</dbReference>
<evidence type="ECO:0000256" key="6">
    <source>
        <dbReference type="ARBA" id="ARBA00022801"/>
    </source>
</evidence>
<dbReference type="SUPFAM" id="SSF50156">
    <property type="entry name" value="PDZ domain-like"/>
    <property type="match status" value="2"/>
</dbReference>
<dbReference type="eggNOG" id="COG0750">
    <property type="taxonomic scope" value="Bacteria"/>
</dbReference>
<dbReference type="EMBL" id="AEVO01000042">
    <property type="protein sequence ID" value="EFY07287.1"/>
    <property type="molecule type" value="Genomic_DNA"/>
</dbReference>
<keyword evidence="11" id="KW-0479">Metal-binding</keyword>
<evidence type="ECO:0000256" key="3">
    <source>
        <dbReference type="ARBA" id="ARBA00007931"/>
    </source>
</evidence>
<dbReference type="GO" id="GO:0016020">
    <property type="term" value="C:membrane"/>
    <property type="evidence" value="ECO:0007669"/>
    <property type="project" value="UniProtKB-SubCell"/>
</dbReference>
<evidence type="ECO:0000256" key="11">
    <source>
        <dbReference type="RuleBase" id="RU362031"/>
    </source>
</evidence>
<dbReference type="PROSITE" id="PS50106">
    <property type="entry name" value="PDZ"/>
    <property type="match status" value="1"/>
</dbReference>
<dbReference type="Pfam" id="PF02163">
    <property type="entry name" value="Peptidase_M50"/>
    <property type="match status" value="1"/>
</dbReference>
<feature type="transmembrane region" description="Helical" evidence="11">
    <location>
        <begin position="6"/>
        <end position="29"/>
    </location>
</feature>
<comment type="similarity">
    <text evidence="3 11">Belongs to the peptidase M50B family.</text>
</comment>
<accession>E8LJI9</accession>
<evidence type="ECO:0000256" key="9">
    <source>
        <dbReference type="ARBA" id="ARBA00023049"/>
    </source>
</evidence>
<protein>
    <recommendedName>
        <fullName evidence="11">Zinc metalloprotease</fullName>
        <ecNumber evidence="11">3.4.24.-</ecNumber>
    </recommendedName>
</protein>
<dbReference type="InterPro" id="IPR004387">
    <property type="entry name" value="Pept_M50_Zn"/>
</dbReference>
<feature type="transmembrane region" description="Helical" evidence="11">
    <location>
        <begin position="427"/>
        <end position="446"/>
    </location>
</feature>
<comment type="caution">
    <text evidence="13">The sequence shown here is derived from an EMBL/GenBank/DDBJ whole genome shotgun (WGS) entry which is preliminary data.</text>
</comment>
<dbReference type="InterPro" id="IPR036034">
    <property type="entry name" value="PDZ_sf"/>
</dbReference>
<keyword evidence="10 11" id="KW-0472">Membrane</keyword>
<dbReference type="GO" id="GO:0004222">
    <property type="term" value="F:metalloendopeptidase activity"/>
    <property type="evidence" value="ECO:0007669"/>
    <property type="project" value="InterPro"/>
</dbReference>
<evidence type="ECO:0000256" key="4">
    <source>
        <dbReference type="ARBA" id="ARBA00022670"/>
    </source>
</evidence>
<dbReference type="EC" id="3.4.24.-" evidence="11"/>
<evidence type="ECO:0000256" key="7">
    <source>
        <dbReference type="ARBA" id="ARBA00022833"/>
    </source>
</evidence>
<keyword evidence="7 11" id="KW-0862">Zinc</keyword>
<organism evidence="13 14">
    <name type="scientific">Succinatimonas hippei (strain DSM 22608 / JCM 16073 / KCTC 15190 / YIT 12066)</name>
    <dbReference type="NCBI Taxonomy" id="762983"/>
    <lineage>
        <taxon>Bacteria</taxon>
        <taxon>Pseudomonadati</taxon>
        <taxon>Pseudomonadota</taxon>
        <taxon>Gammaproteobacteria</taxon>
        <taxon>Aeromonadales</taxon>
        <taxon>Succinivibrionaceae</taxon>
        <taxon>Succinatimonas</taxon>
    </lineage>
</organism>